<dbReference type="Gene3D" id="1.10.10.1200">
    <property type="entry name" value="MAGE homology domain, winged helix WH1 motif"/>
    <property type="match status" value="1"/>
</dbReference>
<feature type="compositionally biased region" description="Basic and acidic residues" evidence="1">
    <location>
        <begin position="7"/>
        <end position="17"/>
    </location>
</feature>
<evidence type="ECO:0000313" key="2">
    <source>
        <dbReference type="EMBL" id="QSL65428.1"/>
    </source>
</evidence>
<name>A0A899G254_9ASCO</name>
<sequence length="94" mass="10583">MKTRQKHVTERKMKRNENILGKASTSVLESSSQNNGSNISTEAASRQMENNLSAKNTISDEDLNLMVKNFIRLALALEHNRIPIKKEDISKKGT</sequence>
<keyword evidence="3" id="KW-1185">Reference proteome</keyword>
<dbReference type="Proteomes" id="UP000663699">
    <property type="component" value="Chromosome 6"/>
</dbReference>
<feature type="compositionally biased region" description="Polar residues" evidence="1">
    <location>
        <begin position="23"/>
        <end position="51"/>
    </location>
</feature>
<organism evidence="2 3">
    <name type="scientific">Pneumocystis wakefieldiae</name>
    <dbReference type="NCBI Taxonomy" id="38082"/>
    <lineage>
        <taxon>Eukaryota</taxon>
        <taxon>Fungi</taxon>
        <taxon>Dikarya</taxon>
        <taxon>Ascomycota</taxon>
        <taxon>Taphrinomycotina</taxon>
        <taxon>Pneumocystomycetes</taxon>
        <taxon>Pneumocystaceae</taxon>
        <taxon>Pneumocystis</taxon>
    </lineage>
</organism>
<evidence type="ECO:0000256" key="1">
    <source>
        <dbReference type="SAM" id="MobiDB-lite"/>
    </source>
</evidence>
<dbReference type="OrthoDB" id="205198at2759"/>
<feature type="region of interest" description="Disordered" evidence="1">
    <location>
        <begin position="1"/>
        <end position="51"/>
    </location>
</feature>
<reference evidence="2" key="1">
    <citation type="submission" date="2020-06" db="EMBL/GenBank/DDBJ databases">
        <title>Genomes of multiple members of Pneumocystis genus reveal paths to human pathogen Pneumocystis jirovecii.</title>
        <authorList>
            <person name="Cisse O.H."/>
            <person name="Ma L."/>
            <person name="Dekker J."/>
            <person name="Khil P."/>
            <person name="Jo J."/>
            <person name="Brenchley J."/>
            <person name="Blair R."/>
            <person name="Pahar B."/>
            <person name="Chabe M."/>
            <person name="Van Rompay K.A."/>
            <person name="Keesler R."/>
            <person name="Sukura A."/>
            <person name="Hirsch V."/>
            <person name="Kutty G."/>
            <person name="Liu Y."/>
            <person name="Peng L."/>
            <person name="Chen J."/>
            <person name="Song J."/>
            <person name="Weissenbacher-Lang C."/>
            <person name="Xu J."/>
            <person name="Upham N.S."/>
            <person name="Stajich J.E."/>
            <person name="Cuomo C.A."/>
            <person name="Cushion M.T."/>
            <person name="Kovacs J.A."/>
        </authorList>
    </citation>
    <scope>NUCLEOTIDE SEQUENCE</scope>
    <source>
        <strain evidence="2">2A</strain>
    </source>
</reference>
<protein>
    <submittedName>
        <fullName evidence="2">Uncharacterized protein</fullName>
    </submittedName>
</protein>
<dbReference type="EMBL" id="CP054537">
    <property type="protein sequence ID" value="QSL65428.1"/>
    <property type="molecule type" value="Genomic_DNA"/>
</dbReference>
<dbReference type="AlphaFoldDB" id="A0A899G254"/>
<proteinExistence type="predicted"/>
<accession>A0A899G254</accession>
<dbReference type="InterPro" id="IPR041898">
    <property type="entry name" value="MAGE_WH1"/>
</dbReference>
<evidence type="ECO:0000313" key="3">
    <source>
        <dbReference type="Proteomes" id="UP000663699"/>
    </source>
</evidence>
<gene>
    <name evidence="2" type="ORF">MERGE_002738</name>
</gene>